<name>A0A4D4M1P0_STRAX</name>
<evidence type="ECO:0000313" key="1">
    <source>
        <dbReference type="EMBL" id="GDY65673.1"/>
    </source>
</evidence>
<evidence type="ECO:0008006" key="5">
    <source>
        <dbReference type="Google" id="ProtNLM"/>
    </source>
</evidence>
<dbReference type="AlphaFoldDB" id="A0A4D4M1P0"/>
<protein>
    <recommendedName>
        <fullName evidence="5">Phage head-tail adaptor</fullName>
    </recommendedName>
</protein>
<reference evidence="1 4" key="2">
    <citation type="submission" date="2019-04" db="EMBL/GenBank/DDBJ databases">
        <title>Draft genome sequences of Streptomyces avermitilis NBRC 14893.</title>
        <authorList>
            <person name="Komaki H."/>
            <person name="Tamura T."/>
            <person name="Hosoyama A."/>
        </authorList>
    </citation>
    <scope>NUCLEOTIDE SEQUENCE [LARGE SCALE GENOMIC DNA]</scope>
    <source>
        <strain evidence="1 4">NBRC 14893</strain>
    </source>
</reference>
<evidence type="ECO:0000313" key="4">
    <source>
        <dbReference type="Proteomes" id="UP000302139"/>
    </source>
</evidence>
<evidence type="ECO:0000313" key="3">
    <source>
        <dbReference type="Proteomes" id="UP000299211"/>
    </source>
</evidence>
<dbReference type="EMBL" id="BJHY01000001">
    <property type="protein sequence ID" value="GDY74109.1"/>
    <property type="molecule type" value="Genomic_DNA"/>
</dbReference>
<comment type="caution">
    <text evidence="1">The sequence shown here is derived from an EMBL/GenBank/DDBJ whole genome shotgun (WGS) entry which is preliminary data.</text>
</comment>
<gene>
    <name evidence="1" type="ORF">SAV14893_050660</name>
    <name evidence="2" type="ORF">SAV31267_035940</name>
</gene>
<proteinExistence type="predicted"/>
<reference evidence="2 3" key="1">
    <citation type="submission" date="2019-04" db="EMBL/GenBank/DDBJ databases">
        <title>Draft genome sequences of Streptomyces avermitilis ATCC 31267.</title>
        <authorList>
            <person name="Komaki H."/>
            <person name="Tamura T."/>
            <person name="Hosoyama A."/>
        </authorList>
    </citation>
    <scope>NUCLEOTIDE SEQUENCE [LARGE SCALE GENOMIC DNA]</scope>
    <source>
        <strain evidence="2 3">ATCC 31267</strain>
    </source>
</reference>
<dbReference type="Proteomes" id="UP000302139">
    <property type="component" value="Unassembled WGS sequence"/>
</dbReference>
<accession>A0A4D4M1P0</accession>
<evidence type="ECO:0000313" key="2">
    <source>
        <dbReference type="EMBL" id="GDY74109.1"/>
    </source>
</evidence>
<organism evidence="1 4">
    <name type="scientific">Streptomyces avermitilis</name>
    <dbReference type="NCBI Taxonomy" id="33903"/>
    <lineage>
        <taxon>Bacteria</taxon>
        <taxon>Bacillati</taxon>
        <taxon>Actinomycetota</taxon>
        <taxon>Actinomycetes</taxon>
        <taxon>Kitasatosporales</taxon>
        <taxon>Streptomycetaceae</taxon>
        <taxon>Streptomyces</taxon>
    </lineage>
</organism>
<sequence length="113" mass="12699">MLLLPTDDVTILTRPEATRDRQNNRVVDWSDAERTTYRARVQFLSSTETEQQGDQVITDLEVFLPPEAVVTAVDQAEVDGVTYRVHGKPQVQRGAGPIAQLDHMRIVLREVTG</sequence>
<dbReference type="EMBL" id="BJHX01000001">
    <property type="protein sequence ID" value="GDY65673.1"/>
    <property type="molecule type" value="Genomic_DNA"/>
</dbReference>
<dbReference type="STRING" id="33903.AQJ43_23745"/>
<dbReference type="Proteomes" id="UP000299211">
    <property type="component" value="Unassembled WGS sequence"/>
</dbReference>